<dbReference type="EnsemblPlants" id="LPERR11G19250.1">
    <property type="protein sequence ID" value="LPERR11G19250.1"/>
    <property type="gene ID" value="LPERR11G19250"/>
</dbReference>
<protein>
    <recommendedName>
        <fullName evidence="6">Late embryogenesis abundant protein LEA-2 subgroup domain-containing protein</fullName>
    </recommendedName>
</protein>
<dbReference type="HOGENOM" id="CLU_108204_0_0_1"/>
<keyword evidence="5" id="KW-1185">Reference proteome</keyword>
<dbReference type="PANTHER" id="PTHR31415">
    <property type="entry name" value="OS05G0367900 PROTEIN"/>
    <property type="match status" value="1"/>
</dbReference>
<comment type="subcellular location">
    <subcellularLocation>
        <location evidence="1">Membrane</location>
    </subcellularLocation>
</comment>
<dbReference type="Proteomes" id="UP000032180">
    <property type="component" value="Chromosome 11"/>
</dbReference>
<evidence type="ECO:0000256" key="1">
    <source>
        <dbReference type="ARBA" id="ARBA00004370"/>
    </source>
</evidence>
<dbReference type="GO" id="GO:0005886">
    <property type="term" value="C:plasma membrane"/>
    <property type="evidence" value="ECO:0007669"/>
    <property type="project" value="TreeGrafter"/>
</dbReference>
<reference evidence="4 5" key="1">
    <citation type="submission" date="2012-08" db="EMBL/GenBank/DDBJ databases">
        <title>Oryza genome evolution.</title>
        <authorList>
            <person name="Wing R.A."/>
        </authorList>
    </citation>
    <scope>NUCLEOTIDE SEQUENCE</scope>
</reference>
<proteinExistence type="predicted"/>
<dbReference type="InterPro" id="IPR044839">
    <property type="entry name" value="NDR1-like"/>
</dbReference>
<dbReference type="GO" id="GO:0098542">
    <property type="term" value="P:defense response to other organism"/>
    <property type="evidence" value="ECO:0007669"/>
    <property type="project" value="InterPro"/>
</dbReference>
<accession>A0A0D9XVB0</accession>
<dbReference type="Gramene" id="LPERR11G19250.1">
    <property type="protein sequence ID" value="LPERR11G19250.1"/>
    <property type="gene ID" value="LPERR11G19250"/>
</dbReference>
<keyword evidence="3" id="KW-0812">Transmembrane</keyword>
<reference evidence="5" key="2">
    <citation type="submission" date="2013-12" db="EMBL/GenBank/DDBJ databases">
        <authorList>
            <person name="Yu Y."/>
            <person name="Lee S."/>
            <person name="de Baynast K."/>
            <person name="Wissotski M."/>
            <person name="Liu L."/>
            <person name="Talag J."/>
            <person name="Goicoechea J."/>
            <person name="Angelova A."/>
            <person name="Jetty R."/>
            <person name="Kudrna D."/>
            <person name="Golser W."/>
            <person name="Rivera L."/>
            <person name="Zhang J."/>
            <person name="Wing R."/>
        </authorList>
    </citation>
    <scope>NUCLEOTIDE SEQUENCE</scope>
</reference>
<organism evidence="4 5">
    <name type="scientific">Leersia perrieri</name>
    <dbReference type="NCBI Taxonomy" id="77586"/>
    <lineage>
        <taxon>Eukaryota</taxon>
        <taxon>Viridiplantae</taxon>
        <taxon>Streptophyta</taxon>
        <taxon>Embryophyta</taxon>
        <taxon>Tracheophyta</taxon>
        <taxon>Spermatophyta</taxon>
        <taxon>Magnoliopsida</taxon>
        <taxon>Liliopsida</taxon>
        <taxon>Poales</taxon>
        <taxon>Poaceae</taxon>
        <taxon>BOP clade</taxon>
        <taxon>Oryzoideae</taxon>
        <taxon>Oryzeae</taxon>
        <taxon>Oryzinae</taxon>
        <taxon>Leersia</taxon>
    </lineage>
</organism>
<keyword evidence="2 3" id="KW-0472">Membrane</keyword>
<dbReference type="PANTHER" id="PTHR31415:SF142">
    <property type="entry name" value="LATE EMBRYOGENESIS ABUNDANT PROTEIN LEA-2 SUBGROUP DOMAIN-CONTAINING PROTEIN"/>
    <property type="match status" value="1"/>
</dbReference>
<reference evidence="4" key="3">
    <citation type="submission" date="2015-04" db="UniProtKB">
        <authorList>
            <consortium name="EnsemblPlants"/>
        </authorList>
    </citation>
    <scope>IDENTIFICATION</scope>
</reference>
<evidence type="ECO:0000313" key="4">
    <source>
        <dbReference type="EnsemblPlants" id="LPERR11G19250.1"/>
    </source>
</evidence>
<evidence type="ECO:0008006" key="6">
    <source>
        <dbReference type="Google" id="ProtNLM"/>
    </source>
</evidence>
<dbReference type="AlphaFoldDB" id="A0A0D9XVB0"/>
<evidence type="ECO:0000313" key="5">
    <source>
        <dbReference type="Proteomes" id="UP000032180"/>
    </source>
</evidence>
<evidence type="ECO:0000256" key="3">
    <source>
        <dbReference type="SAM" id="Phobius"/>
    </source>
</evidence>
<dbReference type="GO" id="GO:0009506">
    <property type="term" value="C:plasmodesma"/>
    <property type="evidence" value="ECO:0007669"/>
    <property type="project" value="TreeGrafter"/>
</dbReference>
<dbReference type="eggNOG" id="ENOG502R1IQ">
    <property type="taxonomic scope" value="Eukaryota"/>
</dbReference>
<sequence>MASCFDECCTDDTQQIVKPCLVSSIIVIVAFTGIFVTISLAVTPQMKASVEDARLNAFAFIVEGGGNTTASFFNYNLSIALAVRNPNKAIGIKHAKPLLAVIAFHNRRLHSSTVVNKGYRQRPVKVKHIMLPIGGKISSDLLGDGAADDFKKQNATGPFNVELRLSGEITNHPFVIPRKREFGMSCPLSLQLAPPGPEVVVFHRVNCVADNPDKLYF</sequence>
<feature type="transmembrane region" description="Helical" evidence="3">
    <location>
        <begin position="21"/>
        <end position="42"/>
    </location>
</feature>
<keyword evidence="3" id="KW-1133">Transmembrane helix</keyword>
<evidence type="ECO:0000256" key="2">
    <source>
        <dbReference type="ARBA" id="ARBA00023136"/>
    </source>
</evidence>
<name>A0A0D9XVB0_9ORYZ</name>